<accession>A0A2K8T8Y1</accession>
<sequence length="41" mass="4499">MILQQGVTSISEVVYIKMPFFDSPTAIASTADTLPRPCIRT</sequence>
<dbReference type="RefSeq" id="WP_263984349.1">
    <property type="nucleotide sequence ID" value="NZ_CAWNNC010000009.1"/>
</dbReference>
<dbReference type="KEGG" id="nfl:COO91_10376"/>
<dbReference type="Proteomes" id="UP000232003">
    <property type="component" value="Plasmid pNFSY08"/>
</dbReference>
<organism evidence="1 2">
    <name type="scientific">Nostoc flagelliforme CCNUN1</name>
    <dbReference type="NCBI Taxonomy" id="2038116"/>
    <lineage>
        <taxon>Bacteria</taxon>
        <taxon>Bacillati</taxon>
        <taxon>Cyanobacteriota</taxon>
        <taxon>Cyanophyceae</taxon>
        <taxon>Nostocales</taxon>
        <taxon>Nostocaceae</taxon>
        <taxon>Nostoc</taxon>
    </lineage>
</organism>
<gene>
    <name evidence="1" type="ORF">COO91_10376</name>
</gene>
<proteinExistence type="predicted"/>
<dbReference type="AlphaFoldDB" id="A0A2K8T8Y1"/>
<keyword evidence="2" id="KW-1185">Reference proteome</keyword>
<geneLocation type="plasmid" evidence="2">
    <name>pnfsy08</name>
</geneLocation>
<keyword evidence="1" id="KW-0614">Plasmid</keyword>
<evidence type="ECO:0000313" key="1">
    <source>
        <dbReference type="EMBL" id="AUB44156.1"/>
    </source>
</evidence>
<name>A0A2K8T8Y1_9NOSO</name>
<reference evidence="1 2" key="1">
    <citation type="submission" date="2017-11" db="EMBL/GenBank/DDBJ databases">
        <title>Complete genome of a free-living desiccation-tolerant cyanobacterium and its photosynthetic adaptation to extreme terrestrial habitat.</title>
        <authorList>
            <person name="Shang J."/>
        </authorList>
    </citation>
    <scope>NUCLEOTIDE SEQUENCE [LARGE SCALE GENOMIC DNA]</scope>
    <source>
        <strain evidence="1 2">CCNUN1</strain>
        <plasmid evidence="2">pnfsy08</plasmid>
    </source>
</reference>
<dbReference type="EMBL" id="CP024793">
    <property type="protein sequence ID" value="AUB44156.1"/>
    <property type="molecule type" value="Genomic_DNA"/>
</dbReference>
<protein>
    <submittedName>
        <fullName evidence="1">Uncharacterized protein</fullName>
    </submittedName>
</protein>
<evidence type="ECO:0000313" key="2">
    <source>
        <dbReference type="Proteomes" id="UP000232003"/>
    </source>
</evidence>